<dbReference type="AlphaFoldDB" id="A0A1M3L6M8"/>
<protein>
    <recommendedName>
        <fullName evidence="1">YdhG-like domain-containing protein</fullName>
    </recommendedName>
</protein>
<accession>A0A1M3L6M8</accession>
<name>A0A1M3L6M8_9BACT</name>
<reference evidence="2 3" key="1">
    <citation type="submission" date="2016-09" db="EMBL/GenBank/DDBJ databases">
        <title>Genome-resolved meta-omics ties microbial dynamics to process performance in biotechnology for thiocyanate degradation.</title>
        <authorList>
            <person name="Kantor R.S."/>
            <person name="Huddy R.J."/>
            <person name="Iyer R."/>
            <person name="Thomas B.C."/>
            <person name="Brown C.T."/>
            <person name="Anantharaman K."/>
            <person name="Tringe S."/>
            <person name="Hettich R.L."/>
            <person name="Harrison S.T."/>
            <person name="Banfield J.F."/>
        </authorList>
    </citation>
    <scope>NUCLEOTIDE SEQUENCE [LARGE SCALE GENOMIC DNA]</scope>
    <source>
        <strain evidence="2">59-99</strain>
    </source>
</reference>
<dbReference type="InterPro" id="IPR014922">
    <property type="entry name" value="YdhG-like"/>
</dbReference>
<evidence type="ECO:0000259" key="1">
    <source>
        <dbReference type="Pfam" id="PF08818"/>
    </source>
</evidence>
<dbReference type="STRING" id="1895771.BGO89_01135"/>
<sequence>METSNAGFGTIDEYHALVPAEVRRLLDTLRKAIRSAAPDAEEVISYNMPGFRWNGMLVWYAANKHHIGFYPSASPLVVFEDELAPYKTSKGAIQFPLDRPIPVALVKKIVKYRVAENLEKQQLKRTAAPRRTHR</sequence>
<comment type="caution">
    <text evidence="2">The sequence shown here is derived from an EMBL/GenBank/DDBJ whole genome shotgun (WGS) entry which is preliminary data.</text>
</comment>
<dbReference type="Proteomes" id="UP000184233">
    <property type="component" value="Unassembled WGS sequence"/>
</dbReference>
<evidence type="ECO:0000313" key="3">
    <source>
        <dbReference type="Proteomes" id="UP000184233"/>
    </source>
</evidence>
<dbReference type="Pfam" id="PF08818">
    <property type="entry name" value="DUF1801"/>
    <property type="match status" value="1"/>
</dbReference>
<organism evidence="2 3">
    <name type="scientific">Candidatus Kapaibacterium thiocyanatum</name>
    <dbReference type="NCBI Taxonomy" id="1895771"/>
    <lineage>
        <taxon>Bacteria</taxon>
        <taxon>Pseudomonadati</taxon>
        <taxon>Candidatus Kapaibacteriota</taxon>
        <taxon>Candidatus Kapaibacteriia</taxon>
        <taxon>Candidatus Kapaibacteriales</taxon>
        <taxon>Candidatus Kapaibacteriaceae</taxon>
        <taxon>Candidatus Kapaibacterium</taxon>
    </lineage>
</organism>
<evidence type="ECO:0000313" key="2">
    <source>
        <dbReference type="EMBL" id="OJX61220.1"/>
    </source>
</evidence>
<dbReference type="SUPFAM" id="SSF159888">
    <property type="entry name" value="YdhG-like"/>
    <property type="match status" value="1"/>
</dbReference>
<feature type="domain" description="YdhG-like" evidence="1">
    <location>
        <begin position="23"/>
        <end position="114"/>
    </location>
</feature>
<dbReference type="Gene3D" id="3.90.1150.200">
    <property type="match status" value="1"/>
</dbReference>
<proteinExistence type="predicted"/>
<gene>
    <name evidence="2" type="ORF">BGO89_01135</name>
</gene>
<dbReference type="EMBL" id="MKVH01000002">
    <property type="protein sequence ID" value="OJX61220.1"/>
    <property type="molecule type" value="Genomic_DNA"/>
</dbReference>